<organism evidence="3">
    <name type="scientific">Volvox carteri f. nagariensis</name>
    <dbReference type="NCBI Taxonomy" id="3068"/>
    <lineage>
        <taxon>Eukaryota</taxon>
        <taxon>Viridiplantae</taxon>
        <taxon>Chlorophyta</taxon>
        <taxon>core chlorophytes</taxon>
        <taxon>Chlorophyceae</taxon>
        <taxon>CS clade</taxon>
        <taxon>Chlamydomonadales</taxon>
        <taxon>Volvocaceae</taxon>
        <taxon>Volvox</taxon>
    </lineage>
</organism>
<sequence>MSSLRSSCRSGLLCTRRTQWEMWPLRRAMASIGQGAEPAAICRTSSGGAGDAVDLGLEQWHPRQPWIAAADARGRVQVIDIGPSCGSSSSSAAAAAAMKPNTAPPGGPGPVKRPELLAAGEVAGSLMAVLTHEVLQQEALSLSWSPTSPGLLAVGSVGVVPRSLAEAAEDSGAGGEVSIPGSPGGNGHALPVVPNLMHVCMSYRVTSLSWSSDGRMLAAASPSQAGLQVWDISTGISTSVGAGLAAFDTVRWSPCGDYVFAAGTGSRYFYIFETHKWRWARWQIASSSSSDTSSASSATAASTAVAPGGVAAAAAPSYSFGGATSVVAAAWAPSAPGRNPILLAALSGMSYLVAVHLVDSPPGLTAQLLPVVLPELHRGGSAAAAASVGGRDAGAGFSSSSGTSSSAAVADLTWDPRGERLAVLFSVSPGQVPTCIALYSTITDPLVSARLIGLARPSQCLCDAAGAAGPGSCPVAAGFNSGQQQKQQQAGPTAAAGGFEAGPSQPRDGISSLLFLTIFIASGNLGPRASRSPGCSWRPCCAVR</sequence>
<dbReference type="GO" id="GO:0006913">
    <property type="term" value="P:nucleocytoplasmic transport"/>
    <property type="evidence" value="ECO:0007669"/>
    <property type="project" value="TreeGrafter"/>
</dbReference>
<dbReference type="eggNOG" id="KOG2139">
    <property type="taxonomic scope" value="Eukaryota"/>
</dbReference>
<dbReference type="GO" id="GO:0005643">
    <property type="term" value="C:nuclear pore"/>
    <property type="evidence" value="ECO:0007669"/>
    <property type="project" value="TreeGrafter"/>
</dbReference>
<evidence type="ECO:0000313" key="2">
    <source>
        <dbReference type="EMBL" id="EFJ48958.1"/>
    </source>
</evidence>
<proteinExistence type="predicted"/>
<dbReference type="KEGG" id="vcn:VOLCADRAFT_90309"/>
<dbReference type="InterPro" id="IPR015943">
    <property type="entry name" value="WD40/YVTN_repeat-like_dom_sf"/>
</dbReference>
<dbReference type="GeneID" id="9619207"/>
<dbReference type="PANTHER" id="PTHR14494">
    <property type="entry name" value="ALADIN/ADRACALIN/AAAS"/>
    <property type="match status" value="1"/>
</dbReference>
<feature type="region of interest" description="Disordered" evidence="1">
    <location>
        <begin position="479"/>
        <end position="503"/>
    </location>
</feature>
<dbReference type="OrthoDB" id="411991at2759"/>
<protein>
    <submittedName>
        <fullName evidence="2">Uncharacterized protein</fullName>
    </submittedName>
</protein>
<feature type="compositionally biased region" description="Low complexity" evidence="1">
    <location>
        <begin position="479"/>
        <end position="498"/>
    </location>
</feature>
<dbReference type="Proteomes" id="UP000001058">
    <property type="component" value="Unassembled WGS sequence"/>
</dbReference>
<keyword evidence="3" id="KW-1185">Reference proteome</keyword>
<dbReference type="RefSeq" id="XP_002949855.1">
    <property type="nucleotide sequence ID" value="XM_002949809.1"/>
</dbReference>
<dbReference type="Gene3D" id="2.130.10.10">
    <property type="entry name" value="YVTN repeat-like/Quinoprotein amine dehydrogenase"/>
    <property type="match status" value="1"/>
</dbReference>
<dbReference type="AlphaFoldDB" id="D8TU14"/>
<evidence type="ECO:0000313" key="3">
    <source>
        <dbReference type="Proteomes" id="UP000001058"/>
    </source>
</evidence>
<name>D8TU14_VOLCA</name>
<accession>D8TU14</accession>
<dbReference type="EMBL" id="GL378337">
    <property type="protein sequence ID" value="EFJ48958.1"/>
    <property type="molecule type" value="Genomic_DNA"/>
</dbReference>
<dbReference type="PANTHER" id="PTHR14494:SF0">
    <property type="entry name" value="ALADIN"/>
    <property type="match status" value="1"/>
</dbReference>
<reference evidence="2 3" key="1">
    <citation type="journal article" date="2010" name="Science">
        <title>Genomic analysis of organismal complexity in the multicellular green alga Volvox carteri.</title>
        <authorList>
            <person name="Prochnik S.E."/>
            <person name="Umen J."/>
            <person name="Nedelcu A.M."/>
            <person name="Hallmann A."/>
            <person name="Miller S.M."/>
            <person name="Nishii I."/>
            <person name="Ferris P."/>
            <person name="Kuo A."/>
            <person name="Mitros T."/>
            <person name="Fritz-Laylin L.K."/>
            <person name="Hellsten U."/>
            <person name="Chapman J."/>
            <person name="Simakov O."/>
            <person name="Rensing S.A."/>
            <person name="Terry A."/>
            <person name="Pangilinan J."/>
            <person name="Kapitonov V."/>
            <person name="Jurka J."/>
            <person name="Salamov A."/>
            <person name="Shapiro H."/>
            <person name="Schmutz J."/>
            <person name="Grimwood J."/>
            <person name="Lindquist E."/>
            <person name="Lucas S."/>
            <person name="Grigoriev I.V."/>
            <person name="Schmitt R."/>
            <person name="Kirk D."/>
            <person name="Rokhsar D.S."/>
        </authorList>
    </citation>
    <scope>NUCLEOTIDE SEQUENCE [LARGE SCALE GENOMIC DNA]</scope>
    <source>
        <strain evidence="3">f. Nagariensis / Eve</strain>
    </source>
</reference>
<gene>
    <name evidence="2" type="ORF">VOLCADRAFT_90309</name>
</gene>
<dbReference type="STRING" id="3068.D8TU14"/>
<feature type="region of interest" description="Disordered" evidence="1">
    <location>
        <begin position="90"/>
        <end position="111"/>
    </location>
</feature>
<dbReference type="FunCoup" id="D8TU14">
    <property type="interactions" value="1524"/>
</dbReference>
<evidence type="ECO:0000256" key="1">
    <source>
        <dbReference type="SAM" id="MobiDB-lite"/>
    </source>
</evidence>
<dbReference type="InterPro" id="IPR045139">
    <property type="entry name" value="Aladin"/>
</dbReference>
<dbReference type="InParanoid" id="D8TU14"/>
<dbReference type="InterPro" id="IPR036322">
    <property type="entry name" value="WD40_repeat_dom_sf"/>
</dbReference>
<dbReference type="SUPFAM" id="SSF50978">
    <property type="entry name" value="WD40 repeat-like"/>
    <property type="match status" value="1"/>
</dbReference>